<dbReference type="PANTHER" id="PTHR43591:SF110">
    <property type="entry name" value="RHODANESE DOMAIN-CONTAINING PROTEIN"/>
    <property type="match status" value="1"/>
</dbReference>
<accession>A0A840DW50</accession>
<dbReference type="EMBL" id="JACIDE010000008">
    <property type="protein sequence ID" value="MBB4073749.1"/>
    <property type="molecule type" value="Genomic_DNA"/>
</dbReference>
<feature type="domain" description="Methyltransferase type 11" evidence="2">
    <location>
        <begin position="192"/>
        <end position="289"/>
    </location>
</feature>
<keyword evidence="4" id="KW-1185">Reference proteome</keyword>
<keyword evidence="1" id="KW-0802">TPR repeat</keyword>
<dbReference type="AlphaFoldDB" id="A0A840DW50"/>
<dbReference type="Proteomes" id="UP000559598">
    <property type="component" value="Unassembled WGS sequence"/>
</dbReference>
<dbReference type="RefSeq" id="WP_183184081.1">
    <property type="nucleotide sequence ID" value="NZ_BMNP01000006.1"/>
</dbReference>
<dbReference type="InterPro" id="IPR011990">
    <property type="entry name" value="TPR-like_helical_dom_sf"/>
</dbReference>
<dbReference type="PANTHER" id="PTHR43591">
    <property type="entry name" value="METHYLTRANSFERASE"/>
    <property type="match status" value="1"/>
</dbReference>
<feature type="repeat" description="TPR" evidence="1">
    <location>
        <begin position="14"/>
        <end position="47"/>
    </location>
</feature>
<dbReference type="PROSITE" id="PS50005">
    <property type="entry name" value="TPR"/>
    <property type="match status" value="1"/>
</dbReference>
<dbReference type="InterPro" id="IPR029063">
    <property type="entry name" value="SAM-dependent_MTases_sf"/>
</dbReference>
<gene>
    <name evidence="3" type="ORF">GGR02_001511</name>
</gene>
<dbReference type="InterPro" id="IPR019734">
    <property type="entry name" value="TPR_rpt"/>
</dbReference>
<name>A0A840DW50_9BACL</name>
<keyword evidence="3" id="KW-0489">Methyltransferase</keyword>
<dbReference type="GO" id="GO:0032259">
    <property type="term" value="P:methylation"/>
    <property type="evidence" value="ECO:0007669"/>
    <property type="project" value="UniProtKB-KW"/>
</dbReference>
<reference evidence="3 4" key="1">
    <citation type="submission" date="2020-08" db="EMBL/GenBank/DDBJ databases">
        <title>Genomic Encyclopedia of Type Strains, Phase IV (KMG-IV): sequencing the most valuable type-strain genomes for metagenomic binning, comparative biology and taxonomic classification.</title>
        <authorList>
            <person name="Goeker M."/>
        </authorList>
    </citation>
    <scope>NUCLEOTIDE SEQUENCE [LARGE SCALE GENOMIC DNA]</scope>
    <source>
        <strain evidence="3 4">DSM 17075</strain>
    </source>
</reference>
<sequence>MNEYTKNEENMTNIQQLEQLGIHFFQEGNYEEAERYLVQAFEQEPDLERFYNVIHVKYKLGKFSEVVYLGEKYLEIDENEKYVLDMVGDSYYYLQQYKQSMDMFVRLQKISYDERVYKKIVEVKRKLEEQQEKRRLEKWAEEFYYVSSYGEKGRQTRTLQFPILFKDHVLEYLLMSKLIQYGFQNIPQVKVLDVGCGEGRWLRKLVDWGASPKHLAGVDLDGSIIQLAKELCAKDMTLLQAHGDELPFANESFDVVLTIGVLQHIKDKELRKKVSNELSRVLKKGGIIFTYNLNKKQFAKSVGNLFIHNTTIGIEMGELEEMFPEHEIVYEEVLLADSVIFNVIPEQWGTLFDKATQSKNFNHGYGIAVICKK</sequence>
<dbReference type="SUPFAM" id="SSF48452">
    <property type="entry name" value="TPR-like"/>
    <property type="match status" value="1"/>
</dbReference>
<evidence type="ECO:0000313" key="4">
    <source>
        <dbReference type="Proteomes" id="UP000559598"/>
    </source>
</evidence>
<dbReference type="Gene3D" id="1.25.40.10">
    <property type="entry name" value="Tetratricopeptide repeat domain"/>
    <property type="match status" value="1"/>
</dbReference>
<evidence type="ECO:0000313" key="3">
    <source>
        <dbReference type="EMBL" id="MBB4073749.1"/>
    </source>
</evidence>
<keyword evidence="3" id="KW-0808">Transferase</keyword>
<dbReference type="Gene3D" id="3.40.50.150">
    <property type="entry name" value="Vaccinia Virus protein VP39"/>
    <property type="match status" value="1"/>
</dbReference>
<dbReference type="CDD" id="cd02440">
    <property type="entry name" value="AdoMet_MTases"/>
    <property type="match status" value="1"/>
</dbReference>
<dbReference type="InterPro" id="IPR013216">
    <property type="entry name" value="Methyltransf_11"/>
</dbReference>
<evidence type="ECO:0000259" key="2">
    <source>
        <dbReference type="Pfam" id="PF08241"/>
    </source>
</evidence>
<dbReference type="SUPFAM" id="SSF53335">
    <property type="entry name" value="S-adenosyl-L-methionine-dependent methyltransferases"/>
    <property type="match status" value="1"/>
</dbReference>
<evidence type="ECO:0000256" key="1">
    <source>
        <dbReference type="PROSITE-ProRule" id="PRU00339"/>
    </source>
</evidence>
<protein>
    <submittedName>
        <fullName evidence="3">2-polyprenyl-3-methyl-5-hydroxy-6-metoxy-1, 4-benzoquinol methylase</fullName>
    </submittedName>
</protein>
<comment type="caution">
    <text evidence="3">The sequence shown here is derived from an EMBL/GenBank/DDBJ whole genome shotgun (WGS) entry which is preliminary data.</text>
</comment>
<organism evidence="3 4">
    <name type="scientific">Anoxybacteroides voinovskiense</name>
    <dbReference type="NCBI Taxonomy" id="230470"/>
    <lineage>
        <taxon>Bacteria</taxon>
        <taxon>Bacillati</taxon>
        <taxon>Bacillota</taxon>
        <taxon>Bacilli</taxon>
        <taxon>Bacillales</taxon>
        <taxon>Anoxybacillaceae</taxon>
        <taxon>Anoxybacteroides</taxon>
    </lineage>
</organism>
<dbReference type="GO" id="GO:0008757">
    <property type="term" value="F:S-adenosylmethionine-dependent methyltransferase activity"/>
    <property type="evidence" value="ECO:0007669"/>
    <property type="project" value="InterPro"/>
</dbReference>
<proteinExistence type="predicted"/>
<dbReference type="Pfam" id="PF08241">
    <property type="entry name" value="Methyltransf_11"/>
    <property type="match status" value="1"/>
</dbReference>